<dbReference type="InterPro" id="IPR003660">
    <property type="entry name" value="HAMP_dom"/>
</dbReference>
<evidence type="ECO:0000256" key="9">
    <source>
        <dbReference type="SAM" id="Phobius"/>
    </source>
</evidence>
<feature type="domain" description="HAMP" evidence="12">
    <location>
        <begin position="756"/>
        <end position="808"/>
    </location>
</feature>
<evidence type="ECO:0000256" key="2">
    <source>
        <dbReference type="ARBA" id="ARBA00022475"/>
    </source>
</evidence>
<dbReference type="AlphaFoldDB" id="A0A4R1S2R7"/>
<keyword evidence="3" id="KW-0488">Methylation</keyword>
<dbReference type="InterPro" id="IPR001478">
    <property type="entry name" value="PDZ"/>
</dbReference>
<dbReference type="CDD" id="cd12914">
    <property type="entry name" value="PDC1_DGC_like"/>
    <property type="match status" value="1"/>
</dbReference>
<dbReference type="SUPFAM" id="SSF158472">
    <property type="entry name" value="HAMP domain-like"/>
    <property type="match status" value="1"/>
</dbReference>
<dbReference type="RefSeq" id="WP_165907824.1">
    <property type="nucleotide sequence ID" value="NZ_SLUN01000005.1"/>
</dbReference>
<dbReference type="PROSITE" id="PS50885">
    <property type="entry name" value="HAMP"/>
    <property type="match status" value="4"/>
</dbReference>
<feature type="transmembrane region" description="Helical" evidence="9">
    <location>
        <begin position="13"/>
        <end position="34"/>
    </location>
</feature>
<dbReference type="SUPFAM" id="SSF58104">
    <property type="entry name" value="Methyl-accepting chemotaxis protein (MCP) signaling domain"/>
    <property type="match status" value="1"/>
</dbReference>
<feature type="domain" description="HAMP" evidence="12">
    <location>
        <begin position="621"/>
        <end position="673"/>
    </location>
</feature>
<feature type="domain" description="HAMP" evidence="12">
    <location>
        <begin position="442"/>
        <end position="494"/>
    </location>
</feature>
<evidence type="ECO:0000313" key="13">
    <source>
        <dbReference type="EMBL" id="TCL73194.1"/>
    </source>
</evidence>
<dbReference type="CDD" id="cd12912">
    <property type="entry name" value="PDC2_MCP_like"/>
    <property type="match status" value="1"/>
</dbReference>
<dbReference type="SMART" id="SM00283">
    <property type="entry name" value="MA"/>
    <property type="match status" value="1"/>
</dbReference>
<dbReference type="PANTHER" id="PTHR43531:SF14">
    <property type="entry name" value="METHYL-ACCEPTING CHEMOTAXIS PROTEIN I-RELATED"/>
    <property type="match status" value="1"/>
</dbReference>
<dbReference type="GO" id="GO:0004888">
    <property type="term" value="F:transmembrane signaling receptor activity"/>
    <property type="evidence" value="ECO:0007669"/>
    <property type="project" value="TreeGrafter"/>
</dbReference>
<dbReference type="InterPro" id="IPR033479">
    <property type="entry name" value="dCache_1"/>
</dbReference>
<dbReference type="InterPro" id="IPR004089">
    <property type="entry name" value="MCPsignal_dom"/>
</dbReference>
<comment type="caution">
    <text evidence="13">The sequence shown here is derived from an EMBL/GenBank/DDBJ whole genome shotgun (WGS) entry which is preliminary data.</text>
</comment>
<keyword evidence="8" id="KW-0807">Transducer</keyword>
<feature type="transmembrane region" description="Helical" evidence="9">
    <location>
        <begin position="287"/>
        <end position="309"/>
    </location>
</feature>
<dbReference type="GO" id="GO:0007165">
    <property type="term" value="P:signal transduction"/>
    <property type="evidence" value="ECO:0007669"/>
    <property type="project" value="UniProtKB-KW"/>
</dbReference>
<dbReference type="CDD" id="cd11386">
    <property type="entry name" value="MCP_signal"/>
    <property type="match status" value="1"/>
</dbReference>
<evidence type="ECO:0000313" key="14">
    <source>
        <dbReference type="Proteomes" id="UP000295008"/>
    </source>
</evidence>
<dbReference type="PROSITE" id="PS50111">
    <property type="entry name" value="CHEMOTAXIS_TRANSDUC_2"/>
    <property type="match status" value="1"/>
</dbReference>
<dbReference type="FunFam" id="1.10.287.950:FF:000001">
    <property type="entry name" value="Methyl-accepting chemotaxis sensory transducer"/>
    <property type="match status" value="1"/>
</dbReference>
<evidence type="ECO:0000256" key="1">
    <source>
        <dbReference type="ARBA" id="ARBA00004651"/>
    </source>
</evidence>
<evidence type="ECO:0000259" key="11">
    <source>
        <dbReference type="PROSITE" id="PS50111"/>
    </source>
</evidence>
<dbReference type="Proteomes" id="UP000295008">
    <property type="component" value="Unassembled WGS sequence"/>
</dbReference>
<comment type="similarity">
    <text evidence="7">Belongs to the methyl-accepting chemotaxis (MCP) protein family.</text>
</comment>
<keyword evidence="4 9" id="KW-0812">Transmembrane</keyword>
<keyword evidence="5 9" id="KW-1133">Transmembrane helix</keyword>
<dbReference type="GO" id="GO:0006935">
    <property type="term" value="P:chemotaxis"/>
    <property type="evidence" value="ECO:0007669"/>
    <property type="project" value="TreeGrafter"/>
</dbReference>
<organism evidence="13 14">
    <name type="scientific">Hydrogenispora ethanolica</name>
    <dbReference type="NCBI Taxonomy" id="1082276"/>
    <lineage>
        <taxon>Bacteria</taxon>
        <taxon>Bacillati</taxon>
        <taxon>Bacillota</taxon>
        <taxon>Hydrogenispora</taxon>
    </lineage>
</organism>
<evidence type="ECO:0000256" key="8">
    <source>
        <dbReference type="PROSITE-ProRule" id="PRU00284"/>
    </source>
</evidence>
<name>A0A4R1S2R7_HYDET</name>
<gene>
    <name evidence="13" type="ORF">EDC14_100556</name>
</gene>
<evidence type="ECO:0000256" key="3">
    <source>
        <dbReference type="ARBA" id="ARBA00022481"/>
    </source>
</evidence>
<dbReference type="PROSITE" id="PS50106">
    <property type="entry name" value="PDZ"/>
    <property type="match status" value="1"/>
</dbReference>
<dbReference type="EMBL" id="SLUN01000005">
    <property type="protein sequence ID" value="TCL73194.1"/>
    <property type="molecule type" value="Genomic_DNA"/>
</dbReference>
<dbReference type="CDD" id="cd06225">
    <property type="entry name" value="HAMP"/>
    <property type="match status" value="2"/>
</dbReference>
<dbReference type="Gene3D" id="1.10.287.950">
    <property type="entry name" value="Methyl-accepting chemotaxis protein"/>
    <property type="match status" value="1"/>
</dbReference>
<feature type="domain" description="HAMP" evidence="12">
    <location>
        <begin position="312"/>
        <end position="364"/>
    </location>
</feature>
<dbReference type="Gene3D" id="6.10.340.10">
    <property type="match status" value="1"/>
</dbReference>
<accession>A0A4R1S2R7</accession>
<evidence type="ECO:0000256" key="7">
    <source>
        <dbReference type="ARBA" id="ARBA00029447"/>
    </source>
</evidence>
<evidence type="ECO:0000259" key="10">
    <source>
        <dbReference type="PROSITE" id="PS50106"/>
    </source>
</evidence>
<dbReference type="SUPFAM" id="SSF103190">
    <property type="entry name" value="Sensory domain-like"/>
    <property type="match status" value="1"/>
</dbReference>
<evidence type="ECO:0000256" key="6">
    <source>
        <dbReference type="ARBA" id="ARBA00023136"/>
    </source>
</evidence>
<comment type="subcellular location">
    <subcellularLocation>
        <location evidence="1">Cell membrane</location>
        <topology evidence="1">Multi-pass membrane protein</topology>
    </subcellularLocation>
</comment>
<dbReference type="Pfam" id="PF02743">
    <property type="entry name" value="dCache_1"/>
    <property type="match status" value="1"/>
</dbReference>
<dbReference type="PANTHER" id="PTHR43531">
    <property type="entry name" value="PROTEIN ICFG"/>
    <property type="match status" value="1"/>
</dbReference>
<dbReference type="InterPro" id="IPR051310">
    <property type="entry name" value="MCP_chemotaxis"/>
</dbReference>
<dbReference type="Gene3D" id="1.20.120.1530">
    <property type="match status" value="3"/>
</dbReference>
<keyword evidence="6 9" id="KW-0472">Membrane</keyword>
<dbReference type="Pfam" id="PF18947">
    <property type="entry name" value="HAMP_2"/>
    <property type="match status" value="3"/>
</dbReference>
<keyword evidence="14" id="KW-1185">Reference proteome</keyword>
<proteinExistence type="inferred from homology"/>
<sequence>MKWFNNAPIGLKIFLSVAAIMVIAFGTIGSLSYARVSALLQHDIQTSYRNTANNSANLVASQIDKLKATIEAIAERPDIRSMNFAVQQPALLREAQRIGCLRFSIVDLQGNLLTTDRKKGANIADKPYFLRAKQGETAVGGPSLAKVDGKLILVVTTPIRDAGNRVAAVLNAVFDGKILTDILRQIRVADGKGSVYMVDREGTLIANPQHYELVLKQDNSLKNAARDPRLGAMAGYTRKMIAGGTGFGSYFFNGITKFIAYNPVPGMDWFLAVTVPRDHIFKPIDDLTWQLPAMFLIALGFILAVIYVVTRSYVSRPIAGLMAAAEKLALGNVNVDLQAGSGDEIGRLIQAFNKMIANIREGAQAARGIAAGDLAVTIRPKSDDDLQALSMQQMIDSLRELIDETQRLTGAAAAGELAVRGDNAKFQGAFGEIVLGINRMLDAMVGPLNTAADYVERIGQGEIPPPLTGEYQGEYNQLKISINACIKGLGALTESNAVLQQMTLNDYTRQIAGDYHGVYGEIAQAVNKVLAKLIGIQQTAAHMAQGDFGDLEALQKVGRLSEHDELTPSLTRMMGTILAMVHESVRLSEAAAAGELNVRGDIGKFGGEYRRVIEGFNATLDAVVGPLTEAGAVLAKIAVNDYTQEMKGEYQGVLREFAAQINTTRARLLSVQDVFVRLAQGDISRLEEFRAVGRRSENDRMMPSATAMMEAIDALIQESNMLAGAAARGELKVRGDAAKFSGKYQEIVIGLNGALDAMALPITEASAVLDEMARGSLESVMAGEYQGEYARIKESLNGALAAFNQVLGEINSAAGQVAAASRHVSAGSQALSQGATEQAATVEELSASVAEIAAQTKQNSLRAGQANELANLTKNDAIQGNAQMEEMLAAMQGINEAGTNISKIIKVIDEIAFQTNILALNAAVEAARAGQHGKGFAVVAEEVRNLAGRSAKAAKETTELIEGSLRKAADGTRIASRTAESLDKIVTAVTRAADLVQEIATASNEQATGIAQINQGINQVAQVTQTNTATSEESASASEELSSQAEHLKEMVGRFKLKRQAVEAAQDREATDRITVPDRMGSIGFGKY</sequence>
<dbReference type="Pfam" id="PF00015">
    <property type="entry name" value="MCPsignal"/>
    <property type="match status" value="1"/>
</dbReference>
<dbReference type="Gene3D" id="3.30.450.20">
    <property type="entry name" value="PAS domain"/>
    <property type="match status" value="1"/>
</dbReference>
<evidence type="ECO:0000256" key="4">
    <source>
        <dbReference type="ARBA" id="ARBA00022692"/>
    </source>
</evidence>
<protein>
    <submittedName>
        <fullName evidence="13">Methyl-accepting chemotaxis protein</fullName>
    </submittedName>
</protein>
<feature type="domain" description="Methyl-accepting transducer" evidence="11">
    <location>
        <begin position="813"/>
        <end position="1042"/>
    </location>
</feature>
<reference evidence="13 14" key="1">
    <citation type="submission" date="2019-03" db="EMBL/GenBank/DDBJ databases">
        <title>Genomic Encyclopedia of Type Strains, Phase IV (KMG-IV): sequencing the most valuable type-strain genomes for metagenomic binning, comparative biology and taxonomic classification.</title>
        <authorList>
            <person name="Goeker M."/>
        </authorList>
    </citation>
    <scope>NUCLEOTIDE SEQUENCE [LARGE SCALE GENOMIC DNA]</scope>
    <source>
        <strain evidence="13 14">LX-B</strain>
    </source>
</reference>
<keyword evidence="2" id="KW-1003">Cell membrane</keyword>
<dbReference type="SMART" id="SM00304">
    <property type="entry name" value="HAMP"/>
    <property type="match status" value="5"/>
</dbReference>
<dbReference type="Pfam" id="PF00672">
    <property type="entry name" value="HAMP"/>
    <property type="match status" value="1"/>
</dbReference>
<dbReference type="InterPro" id="IPR029151">
    <property type="entry name" value="Sensor-like_sf"/>
</dbReference>
<evidence type="ECO:0000256" key="5">
    <source>
        <dbReference type="ARBA" id="ARBA00022989"/>
    </source>
</evidence>
<dbReference type="GO" id="GO:0005886">
    <property type="term" value="C:plasma membrane"/>
    <property type="evidence" value="ECO:0007669"/>
    <property type="project" value="UniProtKB-SubCell"/>
</dbReference>
<feature type="domain" description="PDZ" evidence="10">
    <location>
        <begin position="334"/>
        <end position="400"/>
    </location>
</feature>
<evidence type="ECO:0000259" key="12">
    <source>
        <dbReference type="PROSITE" id="PS50885"/>
    </source>
</evidence>